<evidence type="ECO:0000313" key="3">
    <source>
        <dbReference type="Proteomes" id="UP000519897"/>
    </source>
</evidence>
<feature type="domain" description="DUF2249" evidence="1">
    <location>
        <begin position="8"/>
        <end position="77"/>
    </location>
</feature>
<organism evidence="2 3">
    <name type="scientific">Rhizobium rhizoryzae</name>
    <dbReference type="NCBI Taxonomy" id="451876"/>
    <lineage>
        <taxon>Bacteria</taxon>
        <taxon>Pseudomonadati</taxon>
        <taxon>Pseudomonadota</taxon>
        <taxon>Alphaproteobacteria</taxon>
        <taxon>Hyphomicrobiales</taxon>
        <taxon>Rhizobiaceae</taxon>
        <taxon>Rhizobium/Agrobacterium group</taxon>
        <taxon>Rhizobium</taxon>
    </lineage>
</organism>
<sequence length="89" mass="9956">MNTTPIQEVDVRLLPPRQRHPVIFGLLGDLAPGDALHVASDHDPQPLHMQIDSRYPDLFRWSYLEAGPDVWRVEIRRQAGGGCGCCCGH</sequence>
<dbReference type="Proteomes" id="UP000519897">
    <property type="component" value="Unassembled WGS sequence"/>
</dbReference>
<keyword evidence="3" id="KW-1185">Reference proteome</keyword>
<reference evidence="2 3" key="1">
    <citation type="submission" date="2020-08" db="EMBL/GenBank/DDBJ databases">
        <title>Genomic Encyclopedia of Type Strains, Phase IV (KMG-IV): sequencing the most valuable type-strain genomes for metagenomic binning, comparative biology and taxonomic classification.</title>
        <authorList>
            <person name="Goeker M."/>
        </authorList>
    </citation>
    <scope>NUCLEOTIDE SEQUENCE [LARGE SCALE GENOMIC DNA]</scope>
    <source>
        <strain evidence="2 3">DSM 29514</strain>
    </source>
</reference>
<evidence type="ECO:0000259" key="1">
    <source>
        <dbReference type="Pfam" id="PF10006"/>
    </source>
</evidence>
<comment type="caution">
    <text evidence="2">The sequence shown here is derived from an EMBL/GenBank/DDBJ whole genome shotgun (WGS) entry which is preliminary data.</text>
</comment>
<accession>A0A7W6LLD2</accession>
<proteinExistence type="predicted"/>
<gene>
    <name evidence="2" type="ORF">GGQ72_004087</name>
</gene>
<name>A0A7W6LLD2_9HYPH</name>
<dbReference type="AlphaFoldDB" id="A0A7W6LLD2"/>
<dbReference type="Pfam" id="PF10006">
    <property type="entry name" value="DUF2249"/>
    <property type="match status" value="1"/>
</dbReference>
<dbReference type="InterPro" id="IPR018720">
    <property type="entry name" value="DUF2249"/>
</dbReference>
<evidence type="ECO:0000313" key="2">
    <source>
        <dbReference type="EMBL" id="MBB4145523.1"/>
    </source>
</evidence>
<protein>
    <submittedName>
        <fullName evidence="2">Uncharacterized protein (DUF2249 family)</fullName>
    </submittedName>
</protein>
<dbReference type="EMBL" id="JACIEC010000008">
    <property type="protein sequence ID" value="MBB4145523.1"/>
    <property type="molecule type" value="Genomic_DNA"/>
</dbReference>
<dbReference type="RefSeq" id="WP_062557132.1">
    <property type="nucleotide sequence ID" value="NZ_CP049249.1"/>
</dbReference>